<proteinExistence type="predicted"/>
<reference evidence="2 4" key="2">
    <citation type="submission" date="2018-06" db="EMBL/GenBank/DDBJ databases">
        <authorList>
            <consortium name="Pathogen Informatics"/>
            <person name="Doyle S."/>
        </authorList>
    </citation>
    <scope>NUCLEOTIDE SEQUENCE [LARGE SCALE GENOMIC DNA]</scope>
    <source>
        <strain evidence="2 4">NCTC10851</strain>
    </source>
</reference>
<organism evidence="2 4">
    <name type="scientific">Actinobacillus seminis</name>
    <dbReference type="NCBI Taxonomy" id="722"/>
    <lineage>
        <taxon>Bacteria</taxon>
        <taxon>Pseudomonadati</taxon>
        <taxon>Pseudomonadota</taxon>
        <taxon>Gammaproteobacteria</taxon>
        <taxon>Pasteurellales</taxon>
        <taxon>Pasteurellaceae</taxon>
        <taxon>Actinobacillus</taxon>
    </lineage>
</organism>
<dbReference type="OrthoDB" id="5688154at2"/>
<keyword evidence="3" id="KW-1185">Reference proteome</keyword>
<reference evidence="1 3" key="1">
    <citation type="submission" date="2017-07" db="EMBL/GenBank/DDBJ databases">
        <title>Virulence factors identified in Actinobacillus seminis.</title>
        <authorList>
            <person name="Negrete-Abascal E."/>
            <person name="Vaca-Pacheco S."/>
            <person name="Montes-Garcia F."/>
            <person name="Leyto-Gil A.M."/>
            <person name="Fragoso-Garcia E."/>
            <person name="Carvente-Garcia R."/>
            <person name="Perez-Agueros S."/>
            <person name="Castelan-Sanchez H.G."/>
            <person name="Garcia-Molina A."/>
            <person name="Villamar T.E."/>
            <person name="Vazquez-Cruz C."/>
        </authorList>
    </citation>
    <scope>NUCLEOTIDE SEQUENCE [LARGE SCALE GENOMIC DNA]</scope>
    <source>
        <strain evidence="1 3">ATCC 15768</strain>
    </source>
</reference>
<dbReference type="Proteomes" id="UP000254507">
    <property type="component" value="Unassembled WGS sequence"/>
</dbReference>
<evidence type="ECO:0000313" key="3">
    <source>
        <dbReference type="Proteomes" id="UP000215738"/>
    </source>
</evidence>
<dbReference type="Proteomes" id="UP000215738">
    <property type="component" value="Unassembled WGS sequence"/>
</dbReference>
<evidence type="ECO:0008006" key="5">
    <source>
        <dbReference type="Google" id="ProtNLM"/>
    </source>
</evidence>
<evidence type="ECO:0000313" key="4">
    <source>
        <dbReference type="Proteomes" id="UP000254507"/>
    </source>
</evidence>
<evidence type="ECO:0000313" key="2">
    <source>
        <dbReference type="EMBL" id="SUU37478.1"/>
    </source>
</evidence>
<name>A0A263HBZ3_9PAST</name>
<accession>A0A263HBZ3</accession>
<dbReference type="RefSeq" id="WP_005688543.1">
    <property type="nucleotide sequence ID" value="NZ_NLFK01000009.1"/>
</dbReference>
<protein>
    <recommendedName>
        <fullName evidence="5">Phage protein</fullName>
    </recommendedName>
</protein>
<gene>
    <name evidence="1" type="ORF">CFY87_09360</name>
    <name evidence="2" type="ORF">NCTC10851_01576</name>
</gene>
<dbReference type="EMBL" id="UFSB01000001">
    <property type="protein sequence ID" value="SUU37478.1"/>
    <property type="molecule type" value="Genomic_DNA"/>
</dbReference>
<dbReference type="EMBL" id="NLFK01000009">
    <property type="protein sequence ID" value="OZN24439.1"/>
    <property type="molecule type" value="Genomic_DNA"/>
</dbReference>
<dbReference type="Pfam" id="PF13876">
    <property type="entry name" value="Phage_gp49_66"/>
    <property type="match status" value="1"/>
</dbReference>
<dbReference type="InParanoid" id="A0A263HBZ3"/>
<sequence>MKNKLTIDEIKGVIAQEEYVFKGTLTLCILTLKNGFFVTGESACLDISNYDQETGKKIAFERALNKIWELEGYLLKQRLFESTTDWRR</sequence>
<dbReference type="AlphaFoldDB" id="A0A263HBZ3"/>
<evidence type="ECO:0000313" key="1">
    <source>
        <dbReference type="EMBL" id="OZN24439.1"/>
    </source>
</evidence>
<dbReference type="InterPro" id="IPR025915">
    <property type="entry name" value="Phage_gp49_66"/>
</dbReference>